<name>G0U7Y6_TRYVY</name>
<feature type="compositionally biased region" description="Acidic residues" evidence="1">
    <location>
        <begin position="216"/>
        <end position="242"/>
    </location>
</feature>
<protein>
    <recommendedName>
        <fullName evidence="3">Ankyrin repeat protein</fullName>
    </recommendedName>
</protein>
<feature type="region of interest" description="Disordered" evidence="1">
    <location>
        <begin position="24"/>
        <end position="51"/>
    </location>
</feature>
<dbReference type="InterPro" id="IPR036770">
    <property type="entry name" value="Ankyrin_rpt-contain_sf"/>
</dbReference>
<feature type="region of interest" description="Disordered" evidence="1">
    <location>
        <begin position="214"/>
        <end position="266"/>
    </location>
</feature>
<proteinExistence type="predicted"/>
<gene>
    <name evidence="2" type="ORF">TVY486_1010370</name>
</gene>
<reference evidence="2" key="1">
    <citation type="journal article" date="2012" name="Proc. Natl. Acad. Sci. U.S.A.">
        <title>Antigenic diversity is generated by distinct evolutionary mechanisms in African trypanosome species.</title>
        <authorList>
            <person name="Jackson A.P."/>
            <person name="Berry A."/>
            <person name="Aslett M."/>
            <person name="Allison H.C."/>
            <person name="Burton P."/>
            <person name="Vavrova-Anderson J."/>
            <person name="Brown R."/>
            <person name="Browne H."/>
            <person name="Corton N."/>
            <person name="Hauser H."/>
            <person name="Gamble J."/>
            <person name="Gilderthorp R."/>
            <person name="Marcello L."/>
            <person name="McQuillan J."/>
            <person name="Otto T.D."/>
            <person name="Quail M.A."/>
            <person name="Sanders M.J."/>
            <person name="van Tonder A."/>
            <person name="Ginger M.L."/>
            <person name="Field M.C."/>
            <person name="Barry J.D."/>
            <person name="Hertz-Fowler C."/>
            <person name="Berriman M."/>
        </authorList>
    </citation>
    <scope>NUCLEOTIDE SEQUENCE</scope>
    <source>
        <strain evidence="2">Y486</strain>
    </source>
</reference>
<dbReference type="VEuPathDB" id="TriTrypDB:TvY486_1010370"/>
<dbReference type="AlphaFoldDB" id="G0U7Y6"/>
<feature type="compositionally biased region" description="Acidic residues" evidence="1">
    <location>
        <begin position="28"/>
        <end position="51"/>
    </location>
</feature>
<accession>G0U7Y6</accession>
<dbReference type="Gene3D" id="1.25.40.20">
    <property type="entry name" value="Ankyrin repeat-containing domain"/>
    <property type="match status" value="1"/>
</dbReference>
<feature type="compositionally biased region" description="Acidic residues" evidence="1">
    <location>
        <begin position="251"/>
        <end position="266"/>
    </location>
</feature>
<dbReference type="EMBL" id="HE573026">
    <property type="protein sequence ID" value="CCC51994.1"/>
    <property type="molecule type" value="Genomic_DNA"/>
</dbReference>
<evidence type="ECO:0000256" key="1">
    <source>
        <dbReference type="SAM" id="MobiDB-lite"/>
    </source>
</evidence>
<evidence type="ECO:0008006" key="3">
    <source>
        <dbReference type="Google" id="ProtNLM"/>
    </source>
</evidence>
<organism evidence="2">
    <name type="scientific">Trypanosoma vivax (strain Y486)</name>
    <dbReference type="NCBI Taxonomy" id="1055687"/>
    <lineage>
        <taxon>Eukaryota</taxon>
        <taxon>Discoba</taxon>
        <taxon>Euglenozoa</taxon>
        <taxon>Kinetoplastea</taxon>
        <taxon>Metakinetoplastina</taxon>
        <taxon>Trypanosomatida</taxon>
        <taxon>Trypanosomatidae</taxon>
        <taxon>Trypanosoma</taxon>
        <taxon>Duttonella</taxon>
    </lineage>
</organism>
<evidence type="ECO:0000313" key="2">
    <source>
        <dbReference type="EMBL" id="CCC51994.1"/>
    </source>
</evidence>
<sequence>MLRPRDLCTAAYYDDVQRMRQLVRSAFSEEDEEDEDERRDATVEDEEEEDEEVLEMLRNIRVLEQDKQRREGVAAFLQETGVLHSLETDEQCGFLFRAYESTNRDKNITFCFKPSKRSKHAASPLHWAVLGCSHQAIEFLVRSGVDVEQEVPNFPKTTAALICEINELTETGKVLERAVAARKKRTEEEGKKKQNLLDAVEKLREDEWERRRLMALEEEEQEEEGREMEEEEVMDNEYDDEAATGSGEAGEGADDGSDGYGDDDEA</sequence>